<dbReference type="GO" id="GO:0008713">
    <property type="term" value="F:ADP-heptose-lipopolysaccharide heptosyltransferase activity"/>
    <property type="evidence" value="ECO:0007669"/>
    <property type="project" value="TreeGrafter"/>
</dbReference>
<dbReference type="Pfam" id="PF01075">
    <property type="entry name" value="Glyco_transf_9"/>
    <property type="match status" value="1"/>
</dbReference>
<dbReference type="InterPro" id="IPR002201">
    <property type="entry name" value="Glyco_trans_9"/>
</dbReference>
<dbReference type="GO" id="GO:0009244">
    <property type="term" value="P:lipopolysaccharide core region biosynthetic process"/>
    <property type="evidence" value="ECO:0007669"/>
    <property type="project" value="TreeGrafter"/>
</dbReference>
<dbReference type="PANTHER" id="PTHR30160">
    <property type="entry name" value="TETRAACYLDISACCHARIDE 4'-KINASE-RELATED"/>
    <property type="match status" value="1"/>
</dbReference>
<gene>
    <name evidence="3" type="ORF">AVDCRST_MAG37-293</name>
</gene>
<keyword evidence="2 3" id="KW-0808">Transferase</keyword>
<dbReference type="Gene3D" id="3.40.50.2000">
    <property type="entry name" value="Glycogen Phosphorylase B"/>
    <property type="match status" value="2"/>
</dbReference>
<evidence type="ECO:0000256" key="2">
    <source>
        <dbReference type="ARBA" id="ARBA00022679"/>
    </source>
</evidence>
<name>A0A6J4Q405_9ACTN</name>
<evidence type="ECO:0000313" key="3">
    <source>
        <dbReference type="EMBL" id="CAA9427562.1"/>
    </source>
</evidence>
<dbReference type="InterPro" id="IPR051199">
    <property type="entry name" value="LPS_LOS_Heptosyltrfase"/>
</dbReference>
<protein>
    <submittedName>
        <fullName evidence="3">ADP-heptose--lipooligosaccharide heptosyltransferase II</fullName>
        <ecNumber evidence="3">2.4.1.-</ecNumber>
    </submittedName>
</protein>
<dbReference type="EMBL" id="CADCVD010000018">
    <property type="protein sequence ID" value="CAA9427562.1"/>
    <property type="molecule type" value="Genomic_DNA"/>
</dbReference>
<accession>A0A6J4Q405</accession>
<dbReference type="CDD" id="cd03789">
    <property type="entry name" value="GT9_LPS_heptosyltransferase"/>
    <property type="match status" value="1"/>
</dbReference>
<dbReference type="GO" id="GO:0005829">
    <property type="term" value="C:cytosol"/>
    <property type="evidence" value="ECO:0007669"/>
    <property type="project" value="TreeGrafter"/>
</dbReference>
<evidence type="ECO:0000256" key="1">
    <source>
        <dbReference type="ARBA" id="ARBA00022676"/>
    </source>
</evidence>
<proteinExistence type="predicted"/>
<dbReference type="EC" id="2.4.1.-" evidence="3"/>
<keyword evidence="1 3" id="KW-0328">Glycosyltransferase</keyword>
<sequence length="365" mass="38647">MPSPPVPEKLEDVRKIAVLRAGGLGDAIFTLPALWALKETYPEAEITLLSGPLQTGLFSGGRGPVARAIPVPPSTGVNGPDTGVAEDEEELERFFAQMREERFDLALQMHGGGGYSNPFVLRLEARVTAGTRTPDAPPLDCTIPYVYYQSEYLRHLEVVALVGARTANLEPRLPVTDGDLVEAGDAVAESEVPLVALHPGAGDERRRWPADKFSTVGDILAREGFRVAVVGVEEDRSLISEVVDGMSHESFNLGGRLALGGLAGLLSRCEAVVSNDSGPLHLAEAVGTATVGIYWGPNLINAGSTTRARHRPALSWRPDCPVCGASFFGGDGCEHSASVVADVPVEEVAGSALDLLSEAADTERH</sequence>
<organism evidence="3">
    <name type="scientific">uncultured Rubrobacteraceae bacterium</name>
    <dbReference type="NCBI Taxonomy" id="349277"/>
    <lineage>
        <taxon>Bacteria</taxon>
        <taxon>Bacillati</taxon>
        <taxon>Actinomycetota</taxon>
        <taxon>Rubrobacteria</taxon>
        <taxon>Rubrobacterales</taxon>
        <taxon>Rubrobacteraceae</taxon>
        <taxon>environmental samples</taxon>
    </lineage>
</organism>
<reference evidence="3" key="1">
    <citation type="submission" date="2020-02" db="EMBL/GenBank/DDBJ databases">
        <authorList>
            <person name="Meier V. D."/>
        </authorList>
    </citation>
    <scope>NUCLEOTIDE SEQUENCE</scope>
    <source>
        <strain evidence="3">AVDCRST_MAG37</strain>
    </source>
</reference>
<dbReference type="SUPFAM" id="SSF53756">
    <property type="entry name" value="UDP-Glycosyltransferase/glycogen phosphorylase"/>
    <property type="match status" value="1"/>
</dbReference>
<dbReference type="AlphaFoldDB" id="A0A6J4Q405"/>